<keyword evidence="9" id="KW-1185">Reference proteome</keyword>
<organism evidence="8 9">
    <name type="scientific">Chloroflexus aurantiacus (strain ATCC 29366 / DSM 635 / J-10-fl)</name>
    <dbReference type="NCBI Taxonomy" id="324602"/>
    <lineage>
        <taxon>Bacteria</taxon>
        <taxon>Bacillati</taxon>
        <taxon>Chloroflexota</taxon>
        <taxon>Chloroflexia</taxon>
        <taxon>Chloroflexales</taxon>
        <taxon>Chloroflexineae</taxon>
        <taxon>Chloroflexaceae</taxon>
        <taxon>Chloroflexus</taxon>
    </lineage>
</organism>
<evidence type="ECO:0000256" key="5">
    <source>
        <dbReference type="SAM" id="MobiDB-lite"/>
    </source>
</evidence>
<dbReference type="Pfam" id="PF00364">
    <property type="entry name" value="Biotin_lipoyl"/>
    <property type="match status" value="1"/>
</dbReference>
<reference evidence="9" key="1">
    <citation type="journal article" date="2011" name="BMC Genomics">
        <title>Complete genome sequence of the filamentous anoxygenic phototrophic bacterium Chloroflexus aurantiacus.</title>
        <authorList>
            <person name="Tang K.H."/>
            <person name="Barry K."/>
            <person name="Chertkov O."/>
            <person name="Dalin E."/>
            <person name="Han C.S."/>
            <person name="Hauser L.J."/>
            <person name="Honchak B.M."/>
            <person name="Karbach L.E."/>
            <person name="Land M.L."/>
            <person name="Lapidus A."/>
            <person name="Larimer F.W."/>
            <person name="Mikhailova N."/>
            <person name="Pitluck S."/>
            <person name="Pierson B.K."/>
            <person name="Blankenship R.E."/>
        </authorList>
    </citation>
    <scope>NUCLEOTIDE SEQUENCE [LARGE SCALE GENOMIC DNA]</scope>
    <source>
        <strain evidence="9">ATCC 29366 / DSM 635 / J-10-fl</strain>
    </source>
</reference>
<dbReference type="PATRIC" id="fig|324602.8.peg.2243"/>
<dbReference type="EC" id="2.3.1.-" evidence="4"/>
<dbReference type="PANTHER" id="PTHR23151:SF90">
    <property type="entry name" value="DIHYDROLIPOYLLYSINE-RESIDUE ACETYLTRANSFERASE COMPONENT OF PYRUVATE DEHYDROGENASE COMPLEX, MITOCHONDRIAL-RELATED"/>
    <property type="match status" value="1"/>
</dbReference>
<evidence type="ECO:0000256" key="4">
    <source>
        <dbReference type="RuleBase" id="RU003423"/>
    </source>
</evidence>
<gene>
    <name evidence="8" type="ordered locus">Caur_1974</name>
</gene>
<feature type="region of interest" description="Disordered" evidence="5">
    <location>
        <begin position="173"/>
        <end position="223"/>
    </location>
</feature>
<dbReference type="EnsemblBacteria" id="ABY35189">
    <property type="protein sequence ID" value="ABY35189"/>
    <property type="gene ID" value="Caur_1974"/>
</dbReference>
<dbReference type="GO" id="GO:0045254">
    <property type="term" value="C:pyruvate dehydrogenase complex"/>
    <property type="evidence" value="ECO:0007669"/>
    <property type="project" value="InterPro"/>
</dbReference>
<dbReference type="InterPro" id="IPR023213">
    <property type="entry name" value="CAT-like_dom_sf"/>
</dbReference>
<dbReference type="SUPFAM" id="SSF51230">
    <property type="entry name" value="Single hybrid motif"/>
    <property type="match status" value="1"/>
</dbReference>
<evidence type="ECO:0000256" key="1">
    <source>
        <dbReference type="ARBA" id="ARBA00001938"/>
    </source>
</evidence>
<name>A9WE30_CHLAA</name>
<dbReference type="AlphaFoldDB" id="A9WE30"/>
<dbReference type="InterPro" id="IPR001078">
    <property type="entry name" value="2-oxoacid_DH_actylTfrase"/>
</dbReference>
<dbReference type="STRING" id="324602.Caur_1974"/>
<feature type="compositionally biased region" description="Pro residues" evidence="5">
    <location>
        <begin position="201"/>
        <end position="219"/>
    </location>
</feature>
<keyword evidence="3 4" id="KW-0450">Lipoyl</keyword>
<feature type="compositionally biased region" description="Pro residues" evidence="5">
    <location>
        <begin position="87"/>
        <end position="108"/>
    </location>
</feature>
<dbReference type="InterPro" id="IPR036625">
    <property type="entry name" value="E3-bd_dom_sf"/>
</dbReference>
<sequence length="450" mass="45777">MGEVTMPRLSDTMSEGTVGRWLKKVGDQIAVGDIIAEIETDKATMELEAFEAGVLQQILIPEGQTVPIGQPIAIIGDSAAPVAAAPAPTPAPAAAPAPEPAAAPTPAPAPALVTTAAAPGGGDENGRIKASPVARRLAEELGIDLRQVVGTGPGGRIIKENVEEFAARRGTAAPAAAPAPAPAPAAVPAPAPAPAAASAPAPTPAPAPAPTRAPAPTPAPALAGAEPLSRMRKAIARAMTDSKPGVPHIYLTIEVDADALMALREQITAGGTRVSVNDLVVKAAAKALAKVPAVNVSFSQTADGQPGIVRHNQINIGVAVALDDGLVAPVVRDADKKSISVISAEIRDMALRAREGKIKQNELEGATFQVTNLGMFGIVEFGSIISVPQAASLAVGAVRKVPVVRDDQIVIGQVMNLTLSADHRVIDGAVGAQYLQELRKLLEAPMNIIV</sequence>
<dbReference type="Gene3D" id="3.30.559.10">
    <property type="entry name" value="Chloramphenicol acetyltransferase-like domain"/>
    <property type="match status" value="1"/>
</dbReference>
<dbReference type="Gene3D" id="4.10.320.10">
    <property type="entry name" value="E3-binding domain"/>
    <property type="match status" value="1"/>
</dbReference>
<feature type="compositionally biased region" description="Pro residues" evidence="5">
    <location>
        <begin position="177"/>
        <end position="193"/>
    </location>
</feature>
<dbReference type="PANTHER" id="PTHR23151">
    <property type="entry name" value="DIHYDROLIPOAMIDE ACETYL/SUCCINYL-TRANSFERASE-RELATED"/>
    <property type="match status" value="1"/>
</dbReference>
<protein>
    <recommendedName>
        <fullName evidence="4">Dihydrolipoamide acetyltransferase component of pyruvate dehydrogenase complex</fullName>
        <ecNumber evidence="4">2.3.1.-</ecNumber>
    </recommendedName>
</protein>
<dbReference type="InterPro" id="IPR011053">
    <property type="entry name" value="Single_hybrid_motif"/>
</dbReference>
<proteinExistence type="inferred from homology"/>
<dbReference type="InterPro" id="IPR045257">
    <property type="entry name" value="E2/Pdx1"/>
</dbReference>
<dbReference type="PROSITE" id="PS51826">
    <property type="entry name" value="PSBD"/>
    <property type="match status" value="1"/>
</dbReference>
<feature type="domain" description="Lipoyl-binding" evidence="6">
    <location>
        <begin position="1"/>
        <end position="76"/>
    </location>
</feature>
<dbReference type="Gene3D" id="2.40.50.100">
    <property type="match status" value="1"/>
</dbReference>
<dbReference type="Proteomes" id="UP000002008">
    <property type="component" value="Chromosome"/>
</dbReference>
<feature type="region of interest" description="Disordered" evidence="5">
    <location>
        <begin position="84"/>
        <end position="108"/>
    </location>
</feature>
<feature type="domain" description="Peripheral subunit-binding (PSBD)" evidence="7">
    <location>
        <begin position="129"/>
        <end position="166"/>
    </location>
</feature>
<dbReference type="InterPro" id="IPR000089">
    <property type="entry name" value="Biotin_lipoyl"/>
</dbReference>
<evidence type="ECO:0000259" key="6">
    <source>
        <dbReference type="PROSITE" id="PS50968"/>
    </source>
</evidence>
<dbReference type="Pfam" id="PF02817">
    <property type="entry name" value="E3_binding"/>
    <property type="match status" value="1"/>
</dbReference>
<dbReference type="GO" id="GO:0016746">
    <property type="term" value="F:acyltransferase activity"/>
    <property type="evidence" value="ECO:0007669"/>
    <property type="project" value="UniProtKB-KW"/>
</dbReference>
<dbReference type="InterPro" id="IPR003016">
    <property type="entry name" value="2-oxoA_DH_lipoyl-BS"/>
</dbReference>
<evidence type="ECO:0000313" key="8">
    <source>
        <dbReference type="EMBL" id="ABY35189.1"/>
    </source>
</evidence>
<dbReference type="InterPro" id="IPR004167">
    <property type="entry name" value="PSBD"/>
</dbReference>
<evidence type="ECO:0000259" key="7">
    <source>
        <dbReference type="PROSITE" id="PS51826"/>
    </source>
</evidence>
<dbReference type="SUPFAM" id="SSF52777">
    <property type="entry name" value="CoA-dependent acyltransferases"/>
    <property type="match status" value="1"/>
</dbReference>
<dbReference type="PROSITE" id="PS50968">
    <property type="entry name" value="BIOTINYL_LIPOYL"/>
    <property type="match status" value="1"/>
</dbReference>
<evidence type="ECO:0000256" key="2">
    <source>
        <dbReference type="ARBA" id="ARBA00007317"/>
    </source>
</evidence>
<dbReference type="InParanoid" id="A9WE30"/>
<dbReference type="FunFam" id="2.40.50.100:FF:000010">
    <property type="entry name" value="Acetyltransferase component of pyruvate dehydrogenase complex"/>
    <property type="match status" value="1"/>
</dbReference>
<dbReference type="RefSeq" id="WP_012257843.1">
    <property type="nucleotide sequence ID" value="NC_010175.1"/>
</dbReference>
<dbReference type="Pfam" id="PF00198">
    <property type="entry name" value="2-oxoacid_dh"/>
    <property type="match status" value="1"/>
</dbReference>
<dbReference type="GO" id="GO:0006086">
    <property type="term" value="P:pyruvate decarboxylation to acetyl-CoA"/>
    <property type="evidence" value="ECO:0007669"/>
    <property type="project" value="InterPro"/>
</dbReference>
<dbReference type="SUPFAM" id="SSF47005">
    <property type="entry name" value="Peripheral subunit-binding domain of 2-oxo acid dehydrogenase complex"/>
    <property type="match status" value="1"/>
</dbReference>
<dbReference type="EMBL" id="CP000909">
    <property type="protein sequence ID" value="ABY35189.1"/>
    <property type="molecule type" value="Genomic_DNA"/>
</dbReference>
<dbReference type="PROSITE" id="PS00189">
    <property type="entry name" value="LIPOYL"/>
    <property type="match status" value="1"/>
</dbReference>
<comment type="similarity">
    <text evidence="2 4">Belongs to the 2-oxoacid dehydrogenase family.</text>
</comment>
<keyword evidence="4 8" id="KW-0808">Transferase</keyword>
<evidence type="ECO:0000313" key="9">
    <source>
        <dbReference type="Proteomes" id="UP000002008"/>
    </source>
</evidence>
<dbReference type="CDD" id="cd06849">
    <property type="entry name" value="lipoyl_domain"/>
    <property type="match status" value="1"/>
</dbReference>
<dbReference type="eggNOG" id="COG0508">
    <property type="taxonomic scope" value="Bacteria"/>
</dbReference>
<dbReference type="KEGG" id="cau:Caur_1974"/>
<evidence type="ECO:0000256" key="3">
    <source>
        <dbReference type="ARBA" id="ARBA00022823"/>
    </source>
</evidence>
<dbReference type="HOGENOM" id="CLU_016733_10_2_0"/>
<keyword evidence="4 8" id="KW-0012">Acyltransferase</keyword>
<accession>A9WE30</accession>
<comment type="cofactor">
    <cofactor evidence="1 4">
        <name>(R)-lipoate</name>
        <dbReference type="ChEBI" id="CHEBI:83088"/>
    </cofactor>
</comment>